<feature type="transmembrane region" description="Helical" evidence="1">
    <location>
        <begin position="57"/>
        <end position="90"/>
    </location>
</feature>
<organism evidence="2 3">
    <name type="scientific">Phanerochaete carnosa (strain HHB-10118-sp)</name>
    <name type="common">White-rot fungus</name>
    <name type="synonym">Peniophora carnosa</name>
    <dbReference type="NCBI Taxonomy" id="650164"/>
    <lineage>
        <taxon>Eukaryota</taxon>
        <taxon>Fungi</taxon>
        <taxon>Dikarya</taxon>
        <taxon>Basidiomycota</taxon>
        <taxon>Agaricomycotina</taxon>
        <taxon>Agaricomycetes</taxon>
        <taxon>Polyporales</taxon>
        <taxon>Phanerochaetaceae</taxon>
        <taxon>Phanerochaete</taxon>
    </lineage>
</organism>
<gene>
    <name evidence="2" type="ORF">PHACADRAFT_201761</name>
</gene>
<dbReference type="HOGENOM" id="CLU_2414015_0_0_1"/>
<feature type="transmembrane region" description="Helical" evidence="1">
    <location>
        <begin position="27"/>
        <end position="50"/>
    </location>
</feature>
<reference evidence="2 3" key="1">
    <citation type="journal article" date="2012" name="BMC Genomics">
        <title>Comparative genomics of the white-rot fungi, Phanerochaete carnosa and P. chrysosporium, to elucidate the genetic basis of the distinct wood types they colonize.</title>
        <authorList>
            <person name="Suzuki H."/>
            <person name="MacDonald J."/>
            <person name="Syed K."/>
            <person name="Salamov A."/>
            <person name="Hori C."/>
            <person name="Aerts A."/>
            <person name="Henrissat B."/>
            <person name="Wiebenga A."/>
            <person name="vanKuyk P.A."/>
            <person name="Barry K."/>
            <person name="Lindquist E."/>
            <person name="LaButti K."/>
            <person name="Lapidus A."/>
            <person name="Lucas S."/>
            <person name="Coutinho P."/>
            <person name="Gong Y."/>
            <person name="Samejima M."/>
            <person name="Mahadevan R."/>
            <person name="Abou-Zaid M."/>
            <person name="de Vries R.P."/>
            <person name="Igarashi K."/>
            <person name="Yadav J.S."/>
            <person name="Grigoriev I.V."/>
            <person name="Master E.R."/>
        </authorList>
    </citation>
    <scope>NUCLEOTIDE SEQUENCE [LARGE SCALE GENOMIC DNA]</scope>
    <source>
        <strain evidence="2 3">HHB-10118-sp</strain>
    </source>
</reference>
<keyword evidence="3" id="KW-1185">Reference proteome</keyword>
<dbReference type="RefSeq" id="XP_007402104.1">
    <property type="nucleotide sequence ID" value="XM_007402042.1"/>
</dbReference>
<dbReference type="InParanoid" id="K5VE10"/>
<dbReference type="Proteomes" id="UP000008370">
    <property type="component" value="Unassembled WGS sequence"/>
</dbReference>
<dbReference type="AlphaFoldDB" id="K5VE10"/>
<evidence type="ECO:0000313" key="2">
    <source>
        <dbReference type="EMBL" id="EKM49343.1"/>
    </source>
</evidence>
<keyword evidence="1" id="KW-0812">Transmembrane</keyword>
<name>K5VE10_PHACS</name>
<evidence type="ECO:0000313" key="3">
    <source>
        <dbReference type="Proteomes" id="UP000008370"/>
    </source>
</evidence>
<dbReference type="EMBL" id="JH930483">
    <property type="protein sequence ID" value="EKM49343.1"/>
    <property type="molecule type" value="Genomic_DNA"/>
</dbReference>
<accession>K5VE10</accession>
<keyword evidence="1" id="KW-1133">Transmembrane helix</keyword>
<evidence type="ECO:0000256" key="1">
    <source>
        <dbReference type="SAM" id="Phobius"/>
    </source>
</evidence>
<dbReference type="KEGG" id="pco:PHACADRAFT_201761"/>
<keyword evidence="1" id="KW-0472">Membrane</keyword>
<sequence length="92" mass="9723">MTSTTTVADVHPTIIGVQPSASMDVTFGMAVFVLCGTAAMYVFVAFGMAVSILRSTVVYAFVAVTFGFAVFRFVFMSDVLATVAVAMTVFDV</sequence>
<dbReference type="GeneID" id="18911693"/>
<protein>
    <submittedName>
        <fullName evidence="2">Uncharacterized protein</fullName>
    </submittedName>
</protein>
<proteinExistence type="predicted"/>